<dbReference type="Pfam" id="PF00625">
    <property type="entry name" value="Guanylate_kin"/>
    <property type="match status" value="1"/>
</dbReference>
<dbReference type="InterPro" id="IPR008144">
    <property type="entry name" value="Guanylate_kin-like_dom"/>
</dbReference>
<evidence type="ECO:0000259" key="14">
    <source>
        <dbReference type="PROSITE" id="PS50052"/>
    </source>
</evidence>
<dbReference type="OrthoDB" id="9808150at2"/>
<gene>
    <name evidence="13" type="primary">gmk</name>
    <name evidence="15" type="ORF">BST99_10395</name>
</gene>
<dbReference type="GO" id="GO:0005524">
    <property type="term" value="F:ATP binding"/>
    <property type="evidence" value="ECO:0007669"/>
    <property type="project" value="UniProtKB-UniRule"/>
</dbReference>
<evidence type="ECO:0000256" key="13">
    <source>
        <dbReference type="HAMAP-Rule" id="MF_00328"/>
    </source>
</evidence>
<dbReference type="FunFam" id="3.30.63.10:FF:000005">
    <property type="entry name" value="Guanylate kinase"/>
    <property type="match status" value="1"/>
</dbReference>
<evidence type="ECO:0000256" key="9">
    <source>
        <dbReference type="ARBA" id="ARBA00022777"/>
    </source>
</evidence>
<evidence type="ECO:0000313" key="15">
    <source>
        <dbReference type="EMBL" id="PQJ16080.1"/>
    </source>
</evidence>
<evidence type="ECO:0000256" key="7">
    <source>
        <dbReference type="ARBA" id="ARBA00022679"/>
    </source>
</evidence>
<dbReference type="InterPro" id="IPR008145">
    <property type="entry name" value="GK/Ca_channel_bsu"/>
</dbReference>
<dbReference type="PANTHER" id="PTHR23117">
    <property type="entry name" value="GUANYLATE KINASE-RELATED"/>
    <property type="match status" value="1"/>
</dbReference>
<comment type="similarity">
    <text evidence="3 13">Belongs to the guanylate kinase family.</text>
</comment>
<dbReference type="SMART" id="SM00072">
    <property type="entry name" value="GuKc"/>
    <property type="match status" value="1"/>
</dbReference>
<comment type="subcellular location">
    <subcellularLocation>
        <location evidence="2 13">Cytoplasm</location>
    </subcellularLocation>
</comment>
<organism evidence="15 16">
    <name type="scientific">Aureicoccus marinus</name>
    <dbReference type="NCBI Taxonomy" id="754435"/>
    <lineage>
        <taxon>Bacteria</taxon>
        <taxon>Pseudomonadati</taxon>
        <taxon>Bacteroidota</taxon>
        <taxon>Flavobacteriia</taxon>
        <taxon>Flavobacteriales</taxon>
        <taxon>Flavobacteriaceae</taxon>
        <taxon>Aureicoccus</taxon>
    </lineage>
</organism>
<evidence type="ECO:0000256" key="5">
    <source>
        <dbReference type="ARBA" id="ARBA00016296"/>
    </source>
</evidence>
<dbReference type="CDD" id="cd00071">
    <property type="entry name" value="GMPK"/>
    <property type="match status" value="1"/>
</dbReference>
<keyword evidence="10 13" id="KW-0067">ATP-binding</keyword>
<reference evidence="16" key="1">
    <citation type="submission" date="2016-11" db="EMBL/GenBank/DDBJ databases">
        <title>Trade-off between light-utilization and light-protection in marine flavobacteria.</title>
        <authorList>
            <person name="Kumagai Y."/>
            <person name="Yoshizawa S."/>
            <person name="Kogure K."/>
        </authorList>
    </citation>
    <scope>NUCLEOTIDE SEQUENCE [LARGE SCALE GENOMIC DNA]</scope>
    <source>
        <strain evidence="16">SG-18</strain>
    </source>
</reference>
<dbReference type="InterPro" id="IPR017665">
    <property type="entry name" value="Guanylate_kinase"/>
</dbReference>
<dbReference type="Gene3D" id="3.40.50.300">
    <property type="entry name" value="P-loop containing nucleotide triphosphate hydrolases"/>
    <property type="match status" value="1"/>
</dbReference>
<evidence type="ECO:0000256" key="4">
    <source>
        <dbReference type="ARBA" id="ARBA00012961"/>
    </source>
</evidence>
<comment type="catalytic activity">
    <reaction evidence="12 13">
        <text>GMP + ATP = GDP + ADP</text>
        <dbReference type="Rhea" id="RHEA:20780"/>
        <dbReference type="ChEBI" id="CHEBI:30616"/>
        <dbReference type="ChEBI" id="CHEBI:58115"/>
        <dbReference type="ChEBI" id="CHEBI:58189"/>
        <dbReference type="ChEBI" id="CHEBI:456216"/>
        <dbReference type="EC" id="2.7.4.8"/>
    </reaction>
</comment>
<dbReference type="EMBL" id="MQVX01000001">
    <property type="protein sequence ID" value="PQJ16080.1"/>
    <property type="molecule type" value="Genomic_DNA"/>
</dbReference>
<dbReference type="AlphaFoldDB" id="A0A2S7T826"/>
<feature type="domain" description="Guanylate kinase-like" evidence="14">
    <location>
        <begin position="6"/>
        <end position="187"/>
    </location>
</feature>
<evidence type="ECO:0000256" key="10">
    <source>
        <dbReference type="ARBA" id="ARBA00022840"/>
    </source>
</evidence>
<accession>A0A2S7T826</accession>
<evidence type="ECO:0000256" key="6">
    <source>
        <dbReference type="ARBA" id="ARBA00022490"/>
    </source>
</evidence>
<dbReference type="InterPro" id="IPR027417">
    <property type="entry name" value="P-loop_NTPase"/>
</dbReference>
<evidence type="ECO:0000256" key="11">
    <source>
        <dbReference type="ARBA" id="ARBA00030128"/>
    </source>
</evidence>
<dbReference type="HAMAP" id="MF_00328">
    <property type="entry name" value="Guanylate_kinase"/>
    <property type="match status" value="1"/>
</dbReference>
<protein>
    <recommendedName>
        <fullName evidence="5 13">Guanylate kinase</fullName>
        <ecNumber evidence="4 13">2.7.4.8</ecNumber>
    </recommendedName>
    <alternativeName>
        <fullName evidence="11 13">GMP kinase</fullName>
    </alternativeName>
</protein>
<keyword evidence="16" id="KW-1185">Reference proteome</keyword>
<dbReference type="EC" id="2.7.4.8" evidence="4 13"/>
<evidence type="ECO:0000313" key="16">
    <source>
        <dbReference type="Proteomes" id="UP000239366"/>
    </source>
</evidence>
<comment type="caution">
    <text evidence="15">The sequence shown here is derived from an EMBL/GenBank/DDBJ whole genome shotgun (WGS) entry which is preliminary data.</text>
</comment>
<keyword evidence="9 13" id="KW-0418">Kinase</keyword>
<evidence type="ECO:0000256" key="1">
    <source>
        <dbReference type="ARBA" id="ARBA00003531"/>
    </source>
</evidence>
<comment type="function">
    <text evidence="1 13">Essential for recycling GMP and indirectly, cGMP.</text>
</comment>
<dbReference type="Proteomes" id="UP000239366">
    <property type="component" value="Unassembled WGS sequence"/>
</dbReference>
<keyword evidence="7 13" id="KW-0808">Transferase</keyword>
<feature type="binding site" evidence="13">
    <location>
        <begin position="13"/>
        <end position="20"/>
    </location>
    <ligand>
        <name>ATP</name>
        <dbReference type="ChEBI" id="CHEBI:30616"/>
    </ligand>
</feature>
<keyword evidence="8 13" id="KW-0547">Nucleotide-binding</keyword>
<proteinExistence type="inferred from homology"/>
<evidence type="ECO:0000256" key="2">
    <source>
        <dbReference type="ARBA" id="ARBA00004496"/>
    </source>
</evidence>
<evidence type="ECO:0000256" key="12">
    <source>
        <dbReference type="ARBA" id="ARBA00048594"/>
    </source>
</evidence>
<dbReference type="InterPro" id="IPR020590">
    <property type="entry name" value="Guanylate_kinase_CS"/>
</dbReference>
<dbReference type="PROSITE" id="PS50052">
    <property type="entry name" value="GUANYLATE_KINASE_2"/>
    <property type="match status" value="1"/>
</dbReference>
<dbReference type="NCBIfam" id="TIGR03263">
    <property type="entry name" value="guanyl_kin"/>
    <property type="match status" value="1"/>
</dbReference>
<name>A0A2S7T826_9FLAO</name>
<dbReference type="GO" id="GO:0004385">
    <property type="term" value="F:GMP kinase activity"/>
    <property type="evidence" value="ECO:0007669"/>
    <property type="project" value="UniProtKB-UniRule"/>
</dbReference>
<keyword evidence="6 13" id="KW-0963">Cytoplasm</keyword>
<evidence type="ECO:0000256" key="3">
    <source>
        <dbReference type="ARBA" id="ARBA00005790"/>
    </source>
</evidence>
<dbReference type="Gene3D" id="3.30.63.10">
    <property type="entry name" value="Guanylate Kinase phosphate binding domain"/>
    <property type="match status" value="1"/>
</dbReference>
<dbReference type="GO" id="GO:0005829">
    <property type="term" value="C:cytosol"/>
    <property type="evidence" value="ECO:0007669"/>
    <property type="project" value="TreeGrafter"/>
</dbReference>
<dbReference type="RefSeq" id="WP_105001750.1">
    <property type="nucleotide sequence ID" value="NZ_MQVX01000001.1"/>
</dbReference>
<dbReference type="PROSITE" id="PS00856">
    <property type="entry name" value="GUANYLATE_KINASE_1"/>
    <property type="match status" value="1"/>
</dbReference>
<dbReference type="SUPFAM" id="SSF52540">
    <property type="entry name" value="P-loop containing nucleoside triphosphate hydrolases"/>
    <property type="match status" value="1"/>
</dbReference>
<sequence length="192" mass="22083">MSKTTGKLLIFSAPSGSGKTTIVQHLLRQSELNLAFSVSATTREKREGETDGVNYYYLSPDTFKEKIQTKEFLEWEEVYPLHFYGTLRSEVERLWEEGKHVIFDIDVAGGLRLKEHFPERTLSVFVQPPSMDTLRERLEGRSTESAEKIEMRLAKAAQELETAPQFDYLLLNEDLEVALKEAYLVVEQFLNS</sequence>
<dbReference type="PANTHER" id="PTHR23117:SF13">
    <property type="entry name" value="GUANYLATE KINASE"/>
    <property type="match status" value="1"/>
</dbReference>
<evidence type="ECO:0000256" key="8">
    <source>
        <dbReference type="ARBA" id="ARBA00022741"/>
    </source>
</evidence>